<keyword evidence="2" id="KW-1185">Reference proteome</keyword>
<dbReference type="EMBL" id="CM042051">
    <property type="protein sequence ID" value="KAI3728073.1"/>
    <property type="molecule type" value="Genomic_DNA"/>
</dbReference>
<organism evidence="1 2">
    <name type="scientific">Arctium lappa</name>
    <name type="common">Greater burdock</name>
    <name type="synonym">Lappa major</name>
    <dbReference type="NCBI Taxonomy" id="4217"/>
    <lineage>
        <taxon>Eukaryota</taxon>
        <taxon>Viridiplantae</taxon>
        <taxon>Streptophyta</taxon>
        <taxon>Embryophyta</taxon>
        <taxon>Tracheophyta</taxon>
        <taxon>Spermatophyta</taxon>
        <taxon>Magnoliopsida</taxon>
        <taxon>eudicotyledons</taxon>
        <taxon>Gunneridae</taxon>
        <taxon>Pentapetalae</taxon>
        <taxon>asterids</taxon>
        <taxon>campanulids</taxon>
        <taxon>Asterales</taxon>
        <taxon>Asteraceae</taxon>
        <taxon>Carduoideae</taxon>
        <taxon>Cardueae</taxon>
        <taxon>Arctiinae</taxon>
        <taxon>Arctium</taxon>
    </lineage>
</organism>
<dbReference type="Proteomes" id="UP001055879">
    <property type="component" value="Linkage Group LG05"/>
</dbReference>
<reference evidence="1 2" key="2">
    <citation type="journal article" date="2022" name="Mol. Ecol. Resour.">
        <title>The genomes of chicory, endive, great burdock and yacon provide insights into Asteraceae paleo-polyploidization history and plant inulin production.</title>
        <authorList>
            <person name="Fan W."/>
            <person name="Wang S."/>
            <person name="Wang H."/>
            <person name="Wang A."/>
            <person name="Jiang F."/>
            <person name="Liu H."/>
            <person name="Zhao H."/>
            <person name="Xu D."/>
            <person name="Zhang Y."/>
        </authorList>
    </citation>
    <scope>NUCLEOTIDE SEQUENCE [LARGE SCALE GENOMIC DNA]</scope>
    <source>
        <strain evidence="2">cv. Niubang</strain>
    </source>
</reference>
<sequence length="1137" mass="128644">MSISLLGSLITENFTSRFTHNRELHFSVLSSTENFTSRFSHQPRTSTLDLMADVQVQQDENDRLDHLNDQEQISRLRPMPSQPSTTADQSAQGLVPDDFLHHSHFLPYKGNNHYVDFGHLNIRGVVKEILRGHPLAYALTKTVDVPDVYVQQAWHYITKNDKVNPPHFLINVDQFESRLTFRRLRVLLQFPGPDSRPGKVAYDPFPSDQTVLDGIIALGYNGELRKVTQFHKAKLPPLWYDFFSIFNRCLTSKATGTDSTSMPILKLFYCVIHDLHIDYTLAIWTGLSEVVYAKATNNRRKFVPFLRFLKIFVRSIMDSTENFPARTQWPRIADYQCKYFQIQKHTFTNEDQWMPIPAILIVNYADLTNEAVVEYMLDHDYEIPQSENADTDVQVAQLQQQVQDQVAEEHVDEVQEVAEQIQKQQQAFLVGSRLVQAIPESGSNIHFVIEDELEELHADDDNQEFVDFQSNQEGSDDESVPINPSVGHLAVNELDLSLKKFSAAHESSTVVVSTTDSALAMGFTSSGLHSSSKLNVVHNLLRTTKASMDAERDTQLARMEAFLQENLSNIDPSIIPPQLLTGKPIELHISHSAALGSAPSLSAPIFSSSTMSLGLQSSSAQMASCATMSSTFVGASSSSTPAGPCIDDLSVQEVAEHLRARLASMALANQQSIDLLSLLRYFQPSFRPPTTEDSPSALRSNFEKFRDEVQLGLGQLQSTVFAIAQHLQVPNVSCRTEAGPSNKRSHDHDDSQPDHEGEKKRRLDESAADLSKENKAETAPSETCSADKEKPKEAETEMQSMFEDMLSKVNLPETDISTENNLQLVLYVDPDSEPVSSVIPKSVNMTEAEAFENEIDAKFESFWKVKEEEEEDDDDSDTDVLYANLSSQEVIFPFQDEQNSPQDDSSQIQSEAVSNPLIVSTTLISSTSVVSEPPTIVSNVSIPVMIPPTKIPRAPTSKSGKSVDPNFMAPDFIPENLRSSGIPILREHRRQRFEARYMRQVFRNVYLEDTHRSIFVKHKTALSFEFFLGIEKESDLVKQNYLMAMRNLKGRHCFMRFEEVCKYSDGTLKLIKMHLIQKLNYEKQNVANRQRFNFYPQKEGNKELLRLEKAIDVIQDQINFRNALRRLEAQVDIRRFS</sequence>
<reference evidence="2" key="1">
    <citation type="journal article" date="2022" name="Mol. Ecol. Resour.">
        <title>The genomes of chicory, endive, great burdock and yacon provide insights into Asteraceae palaeo-polyploidization history and plant inulin production.</title>
        <authorList>
            <person name="Fan W."/>
            <person name="Wang S."/>
            <person name="Wang H."/>
            <person name="Wang A."/>
            <person name="Jiang F."/>
            <person name="Liu H."/>
            <person name="Zhao H."/>
            <person name="Xu D."/>
            <person name="Zhang Y."/>
        </authorList>
    </citation>
    <scope>NUCLEOTIDE SEQUENCE [LARGE SCALE GENOMIC DNA]</scope>
    <source>
        <strain evidence="2">cv. Niubang</strain>
    </source>
</reference>
<evidence type="ECO:0000313" key="1">
    <source>
        <dbReference type="EMBL" id="KAI3728073.1"/>
    </source>
</evidence>
<comment type="caution">
    <text evidence="1">The sequence shown here is derived from an EMBL/GenBank/DDBJ whole genome shotgun (WGS) entry which is preliminary data.</text>
</comment>
<evidence type="ECO:0000313" key="2">
    <source>
        <dbReference type="Proteomes" id="UP001055879"/>
    </source>
</evidence>
<gene>
    <name evidence="1" type="ORF">L6452_16701</name>
</gene>
<name>A0ACB9C1K1_ARCLA</name>
<accession>A0ACB9C1K1</accession>
<proteinExistence type="predicted"/>
<protein>
    <submittedName>
        <fullName evidence="1">Uncharacterized protein</fullName>
    </submittedName>
</protein>